<evidence type="ECO:0000313" key="4">
    <source>
        <dbReference type="Proteomes" id="UP000887565"/>
    </source>
</evidence>
<dbReference type="PANTHER" id="PTHR47633">
    <property type="entry name" value="IMMUNOGLOBULIN"/>
    <property type="match status" value="1"/>
</dbReference>
<feature type="domain" description="Ig-like" evidence="3">
    <location>
        <begin position="27"/>
        <end position="143"/>
    </location>
</feature>
<proteinExistence type="inferred from homology"/>
<dbReference type="InterPro" id="IPR007110">
    <property type="entry name" value="Ig-like_dom"/>
</dbReference>
<dbReference type="InterPro" id="IPR013783">
    <property type="entry name" value="Ig-like_fold"/>
</dbReference>
<dbReference type="SMART" id="SM00408">
    <property type="entry name" value="IGc2"/>
    <property type="match status" value="1"/>
</dbReference>
<dbReference type="Proteomes" id="UP000887565">
    <property type="component" value="Unplaced"/>
</dbReference>
<evidence type="ECO:0000256" key="1">
    <source>
        <dbReference type="ARBA" id="ARBA00006692"/>
    </source>
</evidence>
<dbReference type="InterPro" id="IPR003599">
    <property type="entry name" value="Ig_sub"/>
</dbReference>
<keyword evidence="4" id="KW-1185">Reference proteome</keyword>
<name>A0A915LAI7_ROMCU</name>
<sequence>MYVRISYCKNGIADWNRNAEQDFMPTPAFISSNSFEQSTTSSLRTTEDSTLLYFVQDLRDLTVDEGSRTTLLCQLSGEPDTVTWRKDGQIMENSEEFVQTFEETTGVCKLVITEVYSEDQGTISCHASNKVSEATTSCRMTVSETQEKTIREDKPDREGYPPKFTKTMESLRIRSNEKLRLQVTVDGKPVPEFYWKFNGFLIDGKTDKRFKIVSTDRESILSCTAKPLAGEYTVTAVNPYGKCSSTVAEKTSNFKTLRAKSPPSTLVKKQRFEEEHYSSEVEYVEARPPKLIKAIPSCILRPSDTVILTVKVAANTPVTFRWFFENEELEDSENVRLFHGFNESSATIRHPKAGCYKVRATNRWGAATSAAYITIKGQRLKICTGVESGQSSHLNYEVLQKESAFPVARFGSVGHPITVDRGAISGDEMLTSDAEELKPSTLLLPPRFLQEVPELVITGREEEIILEVTVDAHPPAKFVWFMDEREIFSQEQSRIYSGRNKSRLIAKKPLEESRIKVVALNEAGSVMSSGGIRIRDEAQEFESFQTEETDQMRYYQIVTMPPVFKTTLGDLQVEKDEIRTLEVTTEAKPPAKVTWYFDDEKIDICETATIYETKNRSILTKKFDREGILKVVAENAAGRTATESNVSYIHKPDQKKVVKVLQDQMFAEAIVPKVRPEIPEKEEILSDQDIRSEVRIIKQCLYRQRPPEEKKEVVEEGRAKSDQIFISNEKITQPRPTVVEQFSDEVKVKEEAKVLREYVDKAPPSVFVAKKEIETVDEYAQTKAEIVIPKFHTQEDAGVVEELRTITFEMSRPVPPTISKQEIEDEKIFITKSLYVPSPKPYQHKTVHMKEEVAFFHSAGQPKVFSPRVEGPPPVPKYVPVTSRVMQLEQIQQKQTFRPATLPRPLRPLTPLPQHLQISPLPMVRSKTFTDVSSAWQYRYIKQDIYRQPEQPTSTDIAHFVTEEFGITRSSEVVSKPITPKTFTVEERMEKEIFKKRLEENLPFIPRFIKRLENQVVEEMEELIVEVEVEARPPAMFKWFVRGFEVKTNESIEVVETRENVSMIKIKKPVKQGVYRVVAINKVGMAESTAEIRLIKVPKYEEIVPTTKALTTFASEHYYEYAQQFSGITVYQASAKDSDEDHFYREIHYHVERPISQASQYQETVVEIMEKEIEYRPEILVTNVSIICEEEIHESTVTVPIRLMISTEAWEREIFVPEESSDVRVTVERPQDYYALKLTMEERPRKFVVAKVHQVLHKKSTMVEEYFVQETLDVIHKPEKKFHGIQGEMVCTLGAEIHKPETSFEESLIKAFVSLERPISAYDVKVTWHELASTRALIDLHTLESYKMEVSDSRQVVESEELFLKPVTIETGTEVTSLYEVTTQMSSKKPASRPMQEKEELVQIYTSVKVTKPEDAFKVVITTQQYSKHQTAVSKTVRKLQRSSLIEESILIFEKQELLVEERPYFLRHIETSMEEQFQIEAELKHVGSRKDETVSSAFNVTKPLDKYVLHISVVEHPRMDIFMNMRKVVGTKKPKIIQYLDVTPKSKISEKTSFDLEKAEFVKYAEVPSKAEPAIDTAVSVTRLEDETTTTIKVQDTKRATVKIAVSIKTNKQGLTDEIIFIEEQNELILTPISAVQSPITMEEEHIMDLKVRAPVEETKKYEEEKSQILSRIDIAKSERTIAEQSVKVTIKKPEDYLTLKIILHDTMRTYVHAVAHTQVHRWEMFRNTIVG</sequence>
<keyword evidence="2" id="KW-0393">Immunoglobulin domain</keyword>
<dbReference type="InterPro" id="IPR036179">
    <property type="entry name" value="Ig-like_dom_sf"/>
</dbReference>
<dbReference type="FunFam" id="2.60.40.10:FF:000080">
    <property type="entry name" value="Myosin light chain kinase, smooth muscle"/>
    <property type="match status" value="1"/>
</dbReference>
<evidence type="ECO:0000259" key="3">
    <source>
        <dbReference type="PROSITE" id="PS50835"/>
    </source>
</evidence>
<protein>
    <submittedName>
        <fullName evidence="5">Ig-like domain-containing protein</fullName>
    </submittedName>
</protein>
<accession>A0A915LAI7</accession>
<dbReference type="Gene3D" id="2.60.40.10">
    <property type="entry name" value="Immunoglobulins"/>
    <property type="match status" value="6"/>
</dbReference>
<dbReference type="WBParaSite" id="nRc.2.0.1.t48140-RA">
    <property type="protein sequence ID" value="nRc.2.0.1.t48140-RA"/>
    <property type="gene ID" value="nRc.2.0.1.g48140"/>
</dbReference>
<dbReference type="Pfam" id="PF07679">
    <property type="entry name" value="I-set"/>
    <property type="match status" value="4"/>
</dbReference>
<dbReference type="InterPro" id="IPR003598">
    <property type="entry name" value="Ig_sub2"/>
</dbReference>
<comment type="similarity">
    <text evidence="1">Belongs to the protein kinase superfamily. CAMK Ser/Thr protein kinase family.</text>
</comment>
<dbReference type="SMART" id="SM00409">
    <property type="entry name" value="IG"/>
    <property type="match status" value="4"/>
</dbReference>
<organism evidence="4 5">
    <name type="scientific">Romanomermis culicivorax</name>
    <name type="common">Nematode worm</name>
    <dbReference type="NCBI Taxonomy" id="13658"/>
    <lineage>
        <taxon>Eukaryota</taxon>
        <taxon>Metazoa</taxon>
        <taxon>Ecdysozoa</taxon>
        <taxon>Nematoda</taxon>
        <taxon>Enoplea</taxon>
        <taxon>Dorylaimia</taxon>
        <taxon>Mermithida</taxon>
        <taxon>Mermithoidea</taxon>
        <taxon>Mermithidae</taxon>
        <taxon>Romanomermis</taxon>
    </lineage>
</organism>
<dbReference type="SUPFAM" id="SSF48726">
    <property type="entry name" value="Immunoglobulin"/>
    <property type="match status" value="6"/>
</dbReference>
<dbReference type="InterPro" id="IPR013098">
    <property type="entry name" value="Ig_I-set"/>
</dbReference>
<dbReference type="PANTHER" id="PTHR47633:SF7">
    <property type="entry name" value="TITIN HOMOLOG"/>
    <property type="match status" value="1"/>
</dbReference>
<evidence type="ECO:0000256" key="2">
    <source>
        <dbReference type="ARBA" id="ARBA00023319"/>
    </source>
</evidence>
<dbReference type="PROSITE" id="PS50835">
    <property type="entry name" value="IG_LIKE"/>
    <property type="match status" value="1"/>
</dbReference>
<reference evidence="5" key="1">
    <citation type="submission" date="2022-11" db="UniProtKB">
        <authorList>
            <consortium name="WormBaseParasite"/>
        </authorList>
    </citation>
    <scope>IDENTIFICATION</scope>
</reference>
<evidence type="ECO:0000313" key="5">
    <source>
        <dbReference type="WBParaSite" id="nRc.2.0.1.t48140-RA"/>
    </source>
</evidence>